<evidence type="ECO:0000313" key="9">
    <source>
        <dbReference type="EMBL" id="AEA44455.1"/>
    </source>
</evidence>
<dbReference type="PROSITE" id="PS01063">
    <property type="entry name" value="SIGMA70_ECF"/>
    <property type="match status" value="1"/>
</dbReference>
<name>F2IDR3_FLUTR</name>
<evidence type="ECO:0000256" key="6">
    <source>
        <dbReference type="RuleBase" id="RU000716"/>
    </source>
</evidence>
<dbReference type="InterPro" id="IPR007627">
    <property type="entry name" value="RNA_pol_sigma70_r2"/>
</dbReference>
<evidence type="ECO:0000256" key="5">
    <source>
        <dbReference type="ARBA" id="ARBA00023163"/>
    </source>
</evidence>
<dbReference type="InterPro" id="IPR013249">
    <property type="entry name" value="RNA_pol_sigma70_r4_t2"/>
</dbReference>
<keyword evidence="3 6" id="KW-0731">Sigma factor</keyword>
<dbReference type="NCBIfam" id="TIGR02937">
    <property type="entry name" value="sigma70-ECF"/>
    <property type="match status" value="1"/>
</dbReference>
<evidence type="ECO:0000259" key="7">
    <source>
        <dbReference type="Pfam" id="PF04542"/>
    </source>
</evidence>
<dbReference type="EMBL" id="CP002542">
    <property type="protein sequence ID" value="AEA44455.1"/>
    <property type="molecule type" value="Genomic_DNA"/>
</dbReference>
<dbReference type="InterPro" id="IPR013325">
    <property type="entry name" value="RNA_pol_sigma_r2"/>
</dbReference>
<dbReference type="STRING" id="755732.Fluta_2470"/>
<keyword evidence="2 6" id="KW-0805">Transcription regulation</keyword>
<dbReference type="Proteomes" id="UP000007463">
    <property type="component" value="Chromosome"/>
</dbReference>
<proteinExistence type="inferred from homology"/>
<dbReference type="PANTHER" id="PTHR43133:SF46">
    <property type="entry name" value="RNA POLYMERASE SIGMA-70 FACTOR ECF SUBFAMILY"/>
    <property type="match status" value="1"/>
</dbReference>
<dbReference type="GO" id="GO:0016987">
    <property type="term" value="F:sigma factor activity"/>
    <property type="evidence" value="ECO:0007669"/>
    <property type="project" value="UniProtKB-KW"/>
</dbReference>
<evidence type="ECO:0000256" key="4">
    <source>
        <dbReference type="ARBA" id="ARBA00023125"/>
    </source>
</evidence>
<gene>
    <name evidence="9" type="ordered locus">Fluta_2470</name>
</gene>
<dbReference type="SUPFAM" id="SSF88946">
    <property type="entry name" value="Sigma2 domain of RNA polymerase sigma factors"/>
    <property type="match status" value="1"/>
</dbReference>
<dbReference type="PANTHER" id="PTHR43133">
    <property type="entry name" value="RNA POLYMERASE ECF-TYPE SIGMA FACTO"/>
    <property type="match status" value="1"/>
</dbReference>
<dbReference type="HOGENOM" id="CLU_047691_3_2_10"/>
<dbReference type="KEGG" id="fte:Fluta_2470"/>
<dbReference type="Pfam" id="PF04542">
    <property type="entry name" value="Sigma70_r2"/>
    <property type="match status" value="1"/>
</dbReference>
<evidence type="ECO:0000256" key="3">
    <source>
        <dbReference type="ARBA" id="ARBA00023082"/>
    </source>
</evidence>
<dbReference type="InterPro" id="IPR014284">
    <property type="entry name" value="RNA_pol_sigma-70_dom"/>
</dbReference>
<dbReference type="GO" id="GO:0003677">
    <property type="term" value="F:DNA binding"/>
    <property type="evidence" value="ECO:0007669"/>
    <property type="project" value="UniProtKB-KW"/>
</dbReference>
<keyword evidence="10" id="KW-1185">Reference proteome</keyword>
<dbReference type="InterPro" id="IPR013324">
    <property type="entry name" value="RNA_pol_sigma_r3/r4-like"/>
</dbReference>
<dbReference type="RefSeq" id="WP_013687225.1">
    <property type="nucleotide sequence ID" value="NC_015321.1"/>
</dbReference>
<comment type="similarity">
    <text evidence="1 6">Belongs to the sigma-70 factor family. ECF subfamily.</text>
</comment>
<evidence type="ECO:0000259" key="8">
    <source>
        <dbReference type="Pfam" id="PF08281"/>
    </source>
</evidence>
<dbReference type="OrthoDB" id="1056775at2"/>
<accession>F2IDR3</accession>
<dbReference type="AlphaFoldDB" id="F2IDR3"/>
<dbReference type="InterPro" id="IPR039425">
    <property type="entry name" value="RNA_pol_sigma-70-like"/>
</dbReference>
<feature type="domain" description="RNA polymerase sigma factor 70 region 4 type 2" evidence="8">
    <location>
        <begin position="115"/>
        <end position="164"/>
    </location>
</feature>
<dbReference type="eggNOG" id="COG1595">
    <property type="taxonomic scope" value="Bacteria"/>
</dbReference>
<reference evidence="10" key="2">
    <citation type="submission" date="2011-02" db="EMBL/GenBank/DDBJ databases">
        <title>The complete genome of Fluviicola taffensis DSM 16823.</title>
        <authorList>
            <consortium name="US DOE Joint Genome Institute (JGI-PGF)"/>
            <person name="Lucas S."/>
            <person name="Copeland A."/>
            <person name="Lapidus A."/>
            <person name="Bruce D."/>
            <person name="Goodwin L."/>
            <person name="Pitluck S."/>
            <person name="Kyrpides N."/>
            <person name="Mavromatis K."/>
            <person name="Ivanova N."/>
            <person name="Mikhailova N."/>
            <person name="Pagani I."/>
            <person name="Chertkov O."/>
            <person name="Detter J.C."/>
            <person name="Han C."/>
            <person name="Tapia R."/>
            <person name="Land M."/>
            <person name="Hauser L."/>
            <person name="Markowitz V."/>
            <person name="Cheng J.-F."/>
            <person name="Hugenholtz P."/>
            <person name="Woyke T."/>
            <person name="Wu D."/>
            <person name="Tindall B."/>
            <person name="Pomrenke H.G."/>
            <person name="Brambilla E."/>
            <person name="Klenk H.-P."/>
            <person name="Eisen J.A."/>
        </authorList>
    </citation>
    <scope>NUCLEOTIDE SEQUENCE [LARGE SCALE GENOMIC DNA]</scope>
    <source>
        <strain evidence="10">DSM 16823 / RW262 / RW262</strain>
    </source>
</reference>
<keyword evidence="5 6" id="KW-0804">Transcription</keyword>
<evidence type="ECO:0000256" key="1">
    <source>
        <dbReference type="ARBA" id="ARBA00010641"/>
    </source>
</evidence>
<reference evidence="9 10" key="1">
    <citation type="journal article" date="2011" name="Stand. Genomic Sci.">
        <title>Complete genome sequence of the gliding freshwater bacterium Fluviicola taffensis type strain (RW262).</title>
        <authorList>
            <person name="Woyke T."/>
            <person name="Chertkov O."/>
            <person name="Lapidus A."/>
            <person name="Nolan M."/>
            <person name="Lucas S."/>
            <person name="Del Rio T.G."/>
            <person name="Tice H."/>
            <person name="Cheng J.F."/>
            <person name="Tapia R."/>
            <person name="Han C."/>
            <person name="Goodwin L."/>
            <person name="Pitluck S."/>
            <person name="Liolios K."/>
            <person name="Pagani I."/>
            <person name="Ivanova N."/>
            <person name="Huntemann M."/>
            <person name="Mavromatis K."/>
            <person name="Mikhailova N."/>
            <person name="Pati A."/>
            <person name="Chen A."/>
            <person name="Palaniappan K."/>
            <person name="Land M."/>
            <person name="Hauser L."/>
            <person name="Brambilla E.M."/>
            <person name="Rohde M."/>
            <person name="Mwirichia R."/>
            <person name="Sikorski J."/>
            <person name="Tindall B.J."/>
            <person name="Goker M."/>
            <person name="Bristow J."/>
            <person name="Eisen J.A."/>
            <person name="Markowitz V."/>
            <person name="Hugenholtz P."/>
            <person name="Klenk H.P."/>
            <person name="Kyrpides N.C."/>
        </authorList>
    </citation>
    <scope>NUCLEOTIDE SEQUENCE [LARGE SCALE GENOMIC DNA]</scope>
    <source>
        <strain evidence="10">DSM 16823 / RW262 / RW262</strain>
    </source>
</reference>
<organism evidence="9 10">
    <name type="scientific">Fluviicola taffensis (strain DSM 16823 / NCIMB 13979 / RW262)</name>
    <dbReference type="NCBI Taxonomy" id="755732"/>
    <lineage>
        <taxon>Bacteria</taxon>
        <taxon>Pseudomonadati</taxon>
        <taxon>Bacteroidota</taxon>
        <taxon>Flavobacteriia</taxon>
        <taxon>Flavobacteriales</taxon>
        <taxon>Crocinitomicaceae</taxon>
        <taxon>Fluviicola</taxon>
    </lineage>
</organism>
<dbReference type="SUPFAM" id="SSF88659">
    <property type="entry name" value="Sigma3 and sigma4 domains of RNA polymerase sigma factors"/>
    <property type="match status" value="1"/>
</dbReference>
<protein>
    <recommendedName>
        <fullName evidence="6">RNA polymerase sigma factor</fullName>
    </recommendedName>
</protein>
<dbReference type="InterPro" id="IPR000838">
    <property type="entry name" value="RNA_pol_sigma70_ECF_CS"/>
</dbReference>
<dbReference type="InterPro" id="IPR036388">
    <property type="entry name" value="WH-like_DNA-bd_sf"/>
</dbReference>
<sequence length="179" mass="21129">MEENIEEFIKGNKKAFDGVYEKYSPSMFGICMRYANCRDDAQEILQETFIKVYLNREKMNPQLPIGPWIKTITIRTAINFLKTQKRMILTENEDFFEAPHEWFLPEKDPKDQKNLLLKLMSEMPPGYRTVFNLFVLDNLTHKEIAEYLDISEGASKSQLAKAKNWIKINLEKKRTNERA</sequence>
<keyword evidence="4 6" id="KW-0238">DNA-binding</keyword>
<dbReference type="GO" id="GO:0006352">
    <property type="term" value="P:DNA-templated transcription initiation"/>
    <property type="evidence" value="ECO:0007669"/>
    <property type="project" value="InterPro"/>
</dbReference>
<dbReference type="Gene3D" id="1.10.10.10">
    <property type="entry name" value="Winged helix-like DNA-binding domain superfamily/Winged helix DNA-binding domain"/>
    <property type="match status" value="1"/>
</dbReference>
<dbReference type="Gene3D" id="1.10.1740.10">
    <property type="match status" value="1"/>
</dbReference>
<evidence type="ECO:0000313" key="10">
    <source>
        <dbReference type="Proteomes" id="UP000007463"/>
    </source>
</evidence>
<feature type="domain" description="RNA polymerase sigma-70 region 2" evidence="7">
    <location>
        <begin position="20"/>
        <end position="86"/>
    </location>
</feature>
<evidence type="ECO:0000256" key="2">
    <source>
        <dbReference type="ARBA" id="ARBA00023015"/>
    </source>
</evidence>
<dbReference type="Pfam" id="PF08281">
    <property type="entry name" value="Sigma70_r4_2"/>
    <property type="match status" value="1"/>
</dbReference>
<dbReference type="CDD" id="cd06171">
    <property type="entry name" value="Sigma70_r4"/>
    <property type="match status" value="1"/>
</dbReference>